<keyword evidence="1" id="KW-1133">Transmembrane helix</keyword>
<dbReference type="EMBL" id="GBRH01216873">
    <property type="protein sequence ID" value="JAD81022.1"/>
    <property type="molecule type" value="Transcribed_RNA"/>
</dbReference>
<evidence type="ECO:0000256" key="1">
    <source>
        <dbReference type="SAM" id="Phobius"/>
    </source>
</evidence>
<protein>
    <submittedName>
        <fullName evidence="2">Uncharacterized protein</fullName>
    </submittedName>
</protein>
<reference evidence="2" key="1">
    <citation type="submission" date="2014-09" db="EMBL/GenBank/DDBJ databases">
        <authorList>
            <person name="Magalhaes I.L.F."/>
            <person name="Oliveira U."/>
            <person name="Santos F.R."/>
            <person name="Vidigal T.H.D.A."/>
            <person name="Brescovit A.D."/>
            <person name="Santos A.J."/>
        </authorList>
    </citation>
    <scope>NUCLEOTIDE SEQUENCE</scope>
    <source>
        <tissue evidence="2">Shoot tissue taken approximately 20 cm above the soil surface</tissue>
    </source>
</reference>
<name>A0A0A9DBA7_ARUDO</name>
<feature type="transmembrane region" description="Helical" evidence="1">
    <location>
        <begin position="12"/>
        <end position="32"/>
    </location>
</feature>
<keyword evidence="1" id="KW-0812">Transmembrane</keyword>
<organism evidence="2">
    <name type="scientific">Arundo donax</name>
    <name type="common">Giant reed</name>
    <name type="synonym">Donax arundinaceus</name>
    <dbReference type="NCBI Taxonomy" id="35708"/>
    <lineage>
        <taxon>Eukaryota</taxon>
        <taxon>Viridiplantae</taxon>
        <taxon>Streptophyta</taxon>
        <taxon>Embryophyta</taxon>
        <taxon>Tracheophyta</taxon>
        <taxon>Spermatophyta</taxon>
        <taxon>Magnoliopsida</taxon>
        <taxon>Liliopsida</taxon>
        <taxon>Poales</taxon>
        <taxon>Poaceae</taxon>
        <taxon>PACMAD clade</taxon>
        <taxon>Arundinoideae</taxon>
        <taxon>Arundineae</taxon>
        <taxon>Arundo</taxon>
    </lineage>
</organism>
<feature type="transmembrane region" description="Helical" evidence="1">
    <location>
        <begin position="44"/>
        <end position="64"/>
    </location>
</feature>
<accession>A0A0A9DBA7</accession>
<keyword evidence="1" id="KW-0472">Membrane</keyword>
<evidence type="ECO:0000313" key="2">
    <source>
        <dbReference type="EMBL" id="JAD81022.1"/>
    </source>
</evidence>
<proteinExistence type="predicted"/>
<dbReference type="AlphaFoldDB" id="A0A0A9DBA7"/>
<sequence>MYQNSFTIPSAMAVFSWLASLLLIVELGLVVNPIQPPSWPRRKVLVLEFAERFLQLIFFFWSTFTTIGCKTYTITKQDSDLTIYKEMVILGN</sequence>
<reference evidence="2" key="2">
    <citation type="journal article" date="2015" name="Data Brief">
        <title>Shoot transcriptome of the giant reed, Arundo donax.</title>
        <authorList>
            <person name="Barrero R.A."/>
            <person name="Guerrero F.D."/>
            <person name="Moolhuijzen P."/>
            <person name="Goolsby J.A."/>
            <person name="Tidwell J."/>
            <person name="Bellgard S.E."/>
            <person name="Bellgard M.I."/>
        </authorList>
    </citation>
    <scope>NUCLEOTIDE SEQUENCE</scope>
    <source>
        <tissue evidence="2">Shoot tissue taken approximately 20 cm above the soil surface</tissue>
    </source>
</reference>